<evidence type="ECO:0000256" key="7">
    <source>
        <dbReference type="ARBA" id="ARBA00023077"/>
    </source>
</evidence>
<gene>
    <name evidence="16" type="ORF">PN838_24270</name>
</gene>
<comment type="subcellular location">
    <subcellularLocation>
        <location evidence="1 11">Cell outer membrane</location>
        <topology evidence="1 11">Multi-pass membrane protein</topology>
    </subcellularLocation>
</comment>
<evidence type="ECO:0000259" key="14">
    <source>
        <dbReference type="Pfam" id="PF00593"/>
    </source>
</evidence>
<keyword evidence="7 12" id="KW-0798">TonB box</keyword>
<feature type="domain" description="TonB-dependent receptor plug" evidence="15">
    <location>
        <begin position="91"/>
        <end position="194"/>
    </location>
</feature>
<dbReference type="Gene3D" id="2.170.130.10">
    <property type="entry name" value="TonB-dependent receptor, plug domain"/>
    <property type="match status" value="1"/>
</dbReference>
<keyword evidence="8 11" id="KW-0472">Membrane</keyword>
<evidence type="ECO:0000256" key="9">
    <source>
        <dbReference type="ARBA" id="ARBA00023170"/>
    </source>
</evidence>
<dbReference type="RefSeq" id="WP_272182310.1">
    <property type="nucleotide sequence ID" value="NZ_JAQOMS010000002.1"/>
</dbReference>
<keyword evidence="3 11" id="KW-0813">Transport</keyword>
<keyword evidence="10 11" id="KW-0998">Cell outer membrane</keyword>
<evidence type="ECO:0000256" key="3">
    <source>
        <dbReference type="ARBA" id="ARBA00022448"/>
    </source>
</evidence>
<evidence type="ECO:0000256" key="4">
    <source>
        <dbReference type="ARBA" id="ARBA00022452"/>
    </source>
</evidence>
<keyword evidence="17" id="KW-1185">Reference proteome</keyword>
<evidence type="ECO:0000256" key="11">
    <source>
        <dbReference type="PROSITE-ProRule" id="PRU01360"/>
    </source>
</evidence>
<evidence type="ECO:0000256" key="6">
    <source>
        <dbReference type="ARBA" id="ARBA00022729"/>
    </source>
</evidence>
<comment type="similarity">
    <text evidence="2">Belongs to the TonB-dependent receptor family. Hemoglobin/haptoglobin binding protein subfamily.</text>
</comment>
<dbReference type="Gene3D" id="2.40.170.20">
    <property type="entry name" value="TonB-dependent receptor, beta-barrel domain"/>
    <property type="match status" value="1"/>
</dbReference>
<dbReference type="InterPro" id="IPR039426">
    <property type="entry name" value="TonB-dep_rcpt-like"/>
</dbReference>
<dbReference type="Proteomes" id="UP001528411">
    <property type="component" value="Unassembled WGS sequence"/>
</dbReference>
<keyword evidence="6 13" id="KW-0732">Signal</keyword>
<feature type="signal peptide" evidence="13">
    <location>
        <begin position="1"/>
        <end position="30"/>
    </location>
</feature>
<dbReference type="InterPro" id="IPR012910">
    <property type="entry name" value="Plug_dom"/>
</dbReference>
<evidence type="ECO:0000256" key="2">
    <source>
        <dbReference type="ARBA" id="ARBA00008143"/>
    </source>
</evidence>
<organism evidence="16 17">
    <name type="scientific">Psychrosphaera algicola</name>
    <dbReference type="NCBI Taxonomy" id="3023714"/>
    <lineage>
        <taxon>Bacteria</taxon>
        <taxon>Pseudomonadati</taxon>
        <taxon>Pseudomonadota</taxon>
        <taxon>Gammaproteobacteria</taxon>
        <taxon>Alteromonadales</taxon>
        <taxon>Pseudoalteromonadaceae</taxon>
        <taxon>Psychrosphaera</taxon>
    </lineage>
</organism>
<dbReference type="Pfam" id="PF07715">
    <property type="entry name" value="Plug"/>
    <property type="match status" value="1"/>
</dbReference>
<evidence type="ECO:0000313" key="17">
    <source>
        <dbReference type="Proteomes" id="UP001528411"/>
    </source>
</evidence>
<dbReference type="CDD" id="cd01347">
    <property type="entry name" value="ligand_gated_channel"/>
    <property type="match status" value="1"/>
</dbReference>
<dbReference type="EMBL" id="JAQOMS010000002">
    <property type="protein sequence ID" value="MDC2891294.1"/>
    <property type="molecule type" value="Genomic_DNA"/>
</dbReference>
<feature type="chain" id="PRO_5046278926" evidence="13">
    <location>
        <begin position="31"/>
        <end position="707"/>
    </location>
</feature>
<dbReference type="InterPro" id="IPR036942">
    <property type="entry name" value="Beta-barrel_TonB_sf"/>
</dbReference>
<keyword evidence="9 16" id="KW-0675">Receptor</keyword>
<evidence type="ECO:0000256" key="12">
    <source>
        <dbReference type="RuleBase" id="RU003357"/>
    </source>
</evidence>
<protein>
    <submittedName>
        <fullName evidence="16">TonB-dependent receptor</fullName>
    </submittedName>
</protein>
<evidence type="ECO:0000256" key="10">
    <source>
        <dbReference type="ARBA" id="ARBA00023237"/>
    </source>
</evidence>
<evidence type="ECO:0000313" key="16">
    <source>
        <dbReference type="EMBL" id="MDC2891294.1"/>
    </source>
</evidence>
<evidence type="ECO:0000256" key="8">
    <source>
        <dbReference type="ARBA" id="ARBA00023136"/>
    </source>
</evidence>
<feature type="domain" description="TonB-dependent receptor-like beta-barrel" evidence="14">
    <location>
        <begin position="296"/>
        <end position="674"/>
    </location>
</feature>
<dbReference type="InterPro" id="IPR037066">
    <property type="entry name" value="Plug_dom_sf"/>
</dbReference>
<comment type="caution">
    <text evidence="16">The sequence shown here is derived from an EMBL/GenBank/DDBJ whole genome shotgun (WGS) entry which is preliminary data.</text>
</comment>
<keyword evidence="5 11" id="KW-0812">Transmembrane</keyword>
<dbReference type="InterPro" id="IPR000531">
    <property type="entry name" value="Beta-barrel_TonB"/>
</dbReference>
<proteinExistence type="inferred from homology"/>
<evidence type="ECO:0000256" key="5">
    <source>
        <dbReference type="ARBA" id="ARBA00022692"/>
    </source>
</evidence>
<evidence type="ECO:0000256" key="13">
    <source>
        <dbReference type="SAM" id="SignalP"/>
    </source>
</evidence>
<evidence type="ECO:0000259" key="15">
    <source>
        <dbReference type="Pfam" id="PF07715"/>
    </source>
</evidence>
<evidence type="ECO:0000256" key="1">
    <source>
        <dbReference type="ARBA" id="ARBA00004571"/>
    </source>
</evidence>
<dbReference type="PANTHER" id="PTHR30069">
    <property type="entry name" value="TONB-DEPENDENT OUTER MEMBRANE RECEPTOR"/>
    <property type="match status" value="1"/>
</dbReference>
<dbReference type="SUPFAM" id="SSF56935">
    <property type="entry name" value="Porins"/>
    <property type="match status" value="1"/>
</dbReference>
<name>A0ABT5FJC6_9GAMM</name>
<dbReference type="PROSITE" id="PS52016">
    <property type="entry name" value="TONB_DEPENDENT_REC_3"/>
    <property type="match status" value="1"/>
</dbReference>
<dbReference type="PANTHER" id="PTHR30069:SF29">
    <property type="entry name" value="HEMOGLOBIN AND HEMOGLOBIN-HAPTOGLOBIN-BINDING PROTEIN 1-RELATED"/>
    <property type="match status" value="1"/>
</dbReference>
<accession>A0ABT5FJC6</accession>
<reference evidence="16 17" key="1">
    <citation type="submission" date="2023-01" db="EMBL/GenBank/DDBJ databases">
        <title>Psychrosphaera sp. nov., isolated from marine algae.</title>
        <authorList>
            <person name="Bayburt H."/>
            <person name="Choi B.J."/>
            <person name="Kim J.M."/>
            <person name="Choi D.G."/>
            <person name="Jeon C.O."/>
        </authorList>
    </citation>
    <scope>NUCLEOTIDE SEQUENCE [LARGE SCALE GENOMIC DNA]</scope>
    <source>
        <strain evidence="16 17">G1-22</strain>
    </source>
</reference>
<keyword evidence="4 11" id="KW-1134">Transmembrane beta strand</keyword>
<dbReference type="Pfam" id="PF00593">
    <property type="entry name" value="TonB_dep_Rec_b-barrel"/>
    <property type="match status" value="1"/>
</dbReference>
<sequence length="707" mass="78362">MLIIKKNLVKNLIVINTSLSLILSLGGLSAAERPSGSVGINTDEAANNTALENKNVTSEDDLLAAVSVENNATPYVETLVITGTRTAKLLSDSPVSVDVIERDTLKLVTQGTLAQALEFIPSVVLERSVKDGYTVKMRGYGSKHIAVLLNGQPLISPANGAVDLDQISAHNIERIEVIKGAASVLYGSSAMGGVINIITTEDVEPVTQIRTEIGIYDANDDVSVDNLLHTTTLSNIGHMDDWQHQISLQHVSDPDFDLTPADVQQDSGELTKNFAKAAISKSFSVVDFSLSYDFLNESKNKITAKVPGQSNLIYYVSDVEQHQLGAGLSAIDNHWHLKSRFISHDETSGRSNSIRDAQITLGQLEGLYSLQHGKVRPQFDSEYGGEVVFGFATNFDKLDQVKPADNSIEVANESRSSVELYSQYNFIKSDHQYLLGIRSQYDSDFGMHTALRLSAMFDVEVAGLPLKVRGGYGQGYRVPDLKERYYVFDHSNLGYKVLGNEDLKPEQSDSYNLSVDYTGAVFNRSADLQLSFDLHHSETKDLIATREDAQMSQAQNLSISQYKNIEKSTIEGFDISAELRFLNWNSQLNYSYVDAVDQSGKRLEARPRQQVKANIGYDLHWLDVQTLLYAVYQADEVTPDDYVDAAVDGFTTLNFSLNHTITSNLQWHLSLLNLTDEHRDNQLIDLGYFDPRPVSSRTIKVGVNYQF</sequence>